<proteinExistence type="predicted"/>
<sequence>MLQMELVATQNSRKAASIVIGINAAFSSRKRRDFVGQTWMPQGILGTTIAWHRSKPRIYLGCMKCGPVLSQKNVKYHEPEYRKFGEVAMGQIYAI</sequence>
<organism evidence="1 2">
    <name type="scientific">Dillenia turbinata</name>
    <dbReference type="NCBI Taxonomy" id="194707"/>
    <lineage>
        <taxon>Eukaryota</taxon>
        <taxon>Viridiplantae</taxon>
        <taxon>Streptophyta</taxon>
        <taxon>Embryophyta</taxon>
        <taxon>Tracheophyta</taxon>
        <taxon>Spermatophyta</taxon>
        <taxon>Magnoliopsida</taxon>
        <taxon>eudicotyledons</taxon>
        <taxon>Gunneridae</taxon>
        <taxon>Pentapetalae</taxon>
        <taxon>Dilleniales</taxon>
        <taxon>Dilleniaceae</taxon>
        <taxon>Dillenia</taxon>
    </lineage>
</organism>
<evidence type="ECO:0000313" key="1">
    <source>
        <dbReference type="EMBL" id="KAK6938476.1"/>
    </source>
</evidence>
<dbReference type="EMBL" id="JBAMMX010000006">
    <property type="protein sequence ID" value="KAK6938476.1"/>
    <property type="molecule type" value="Genomic_DNA"/>
</dbReference>
<comment type="caution">
    <text evidence="1">The sequence shown here is derived from an EMBL/GenBank/DDBJ whole genome shotgun (WGS) entry which is preliminary data.</text>
</comment>
<reference evidence="1 2" key="1">
    <citation type="submission" date="2023-12" db="EMBL/GenBank/DDBJ databases">
        <title>A high-quality genome assembly for Dillenia turbinata (Dilleniales).</title>
        <authorList>
            <person name="Chanderbali A."/>
        </authorList>
    </citation>
    <scope>NUCLEOTIDE SEQUENCE [LARGE SCALE GENOMIC DNA]</scope>
    <source>
        <strain evidence="1">LSX21</strain>
        <tissue evidence="1">Leaf</tissue>
    </source>
</reference>
<gene>
    <name evidence="1" type="ORF">RJ641_031984</name>
</gene>
<accession>A0AAN8ZHT8</accession>
<name>A0AAN8ZHT8_9MAGN</name>
<keyword evidence="2" id="KW-1185">Reference proteome</keyword>
<dbReference type="Proteomes" id="UP001370490">
    <property type="component" value="Unassembled WGS sequence"/>
</dbReference>
<evidence type="ECO:0000313" key="2">
    <source>
        <dbReference type="Proteomes" id="UP001370490"/>
    </source>
</evidence>
<dbReference type="AlphaFoldDB" id="A0AAN8ZHT8"/>
<protein>
    <submittedName>
        <fullName evidence="1">Uncharacterized protein</fullName>
    </submittedName>
</protein>